<sequence>MGLLLNIQQNLPLQLQGCCKLSGVSAAEKRRKLVREQHQHGELVGSWRDQRPNLDDEILLYREADKWIMETWFNDGSHSCDEMHAQETEDGVRLEEQGGNFFGEFFVLKANGALVFCRDDGCFYTATQVNAA</sequence>
<dbReference type="RefSeq" id="WP_238896234.1">
    <property type="nucleotide sequence ID" value="NZ_JAKOGG010000005.1"/>
</dbReference>
<dbReference type="Proteomes" id="UP001201549">
    <property type="component" value="Unassembled WGS sequence"/>
</dbReference>
<organism evidence="1 2">
    <name type="scientific">Shewanella electrica</name>
    <dbReference type="NCBI Taxonomy" id="515560"/>
    <lineage>
        <taxon>Bacteria</taxon>
        <taxon>Pseudomonadati</taxon>
        <taxon>Pseudomonadota</taxon>
        <taxon>Gammaproteobacteria</taxon>
        <taxon>Alteromonadales</taxon>
        <taxon>Shewanellaceae</taxon>
        <taxon>Shewanella</taxon>
    </lineage>
</organism>
<dbReference type="EMBL" id="JAKOGG010000005">
    <property type="protein sequence ID" value="MCS4556845.1"/>
    <property type="molecule type" value="Genomic_DNA"/>
</dbReference>
<gene>
    <name evidence="1" type="ORF">L9G74_10355</name>
</gene>
<comment type="caution">
    <text evidence="1">The sequence shown here is derived from an EMBL/GenBank/DDBJ whole genome shotgun (WGS) entry which is preliminary data.</text>
</comment>
<name>A0ABT2FMJ4_9GAMM</name>
<evidence type="ECO:0000313" key="2">
    <source>
        <dbReference type="Proteomes" id="UP001201549"/>
    </source>
</evidence>
<evidence type="ECO:0000313" key="1">
    <source>
        <dbReference type="EMBL" id="MCS4556845.1"/>
    </source>
</evidence>
<keyword evidence="2" id="KW-1185">Reference proteome</keyword>
<reference evidence="2" key="2">
    <citation type="submission" date="2023-07" db="EMBL/GenBank/DDBJ databases">
        <title>Shewanella mangrovi sp. nov., an acetaldehyde- degrading bacterium isolated from mangrove sediment.</title>
        <authorList>
            <person name="Liu Y."/>
        </authorList>
    </citation>
    <scope>NUCLEOTIDE SEQUENCE [LARGE SCALE GENOMIC DNA]</scope>
    <source>
        <strain evidence="2">C32</strain>
    </source>
</reference>
<evidence type="ECO:0008006" key="3">
    <source>
        <dbReference type="Google" id="ProtNLM"/>
    </source>
</evidence>
<accession>A0ABT2FMJ4</accession>
<reference evidence="1 2" key="1">
    <citation type="submission" date="2022-02" db="EMBL/GenBank/DDBJ databases">
        <authorList>
            <person name="Zhuang L."/>
        </authorList>
    </citation>
    <scope>NUCLEOTIDE SEQUENCE [LARGE SCALE GENOMIC DNA]</scope>
    <source>
        <strain evidence="1 2">C32</strain>
    </source>
</reference>
<protein>
    <recommendedName>
        <fullName evidence="3">DUF5619 domain-containing protein</fullName>
    </recommendedName>
</protein>
<proteinExistence type="predicted"/>